<accession>A0ABV9Y9I2</accession>
<sequence>MTRKRLLVGWSVGLFAVAVVAGWSLVSSHNEDVPVTAVREYVEAIARGDATRANGLVDPGTGDRTALLTDEVLSSARQRLVVGDVRTTSPQPWGEVVEVEVDWRLSEPGFSSTRLRVQRTGAEFGVLDTWRVLDPLLASVVVETNEPRTSTARIGPATVPVGAPGHLRAVPAYPAVYEVRGIGSRYLAAEPTEVSARPDQPSRGQEFSRGRLEYTTTEALRAELDTRISEHLATCLSAADVGADCPHFVRNAASAGTRPVVLRPPALDDEQDHVGLIGDSLLDRPSPVPAVEFQAVGGPATYAYYEEQRQVTARVTGIAFIGANDALTVTFGHR</sequence>
<comment type="caution">
    <text evidence="1">The sequence shown here is derived from an EMBL/GenBank/DDBJ whole genome shotgun (WGS) entry which is preliminary data.</text>
</comment>
<evidence type="ECO:0000313" key="2">
    <source>
        <dbReference type="Proteomes" id="UP001595833"/>
    </source>
</evidence>
<dbReference type="EMBL" id="JBHSJB010000033">
    <property type="protein sequence ID" value="MFC5058626.1"/>
    <property type="molecule type" value="Genomic_DNA"/>
</dbReference>
<dbReference type="Proteomes" id="UP001595833">
    <property type="component" value="Unassembled WGS sequence"/>
</dbReference>
<reference evidence="2" key="1">
    <citation type="journal article" date="2019" name="Int. J. Syst. Evol. Microbiol.">
        <title>The Global Catalogue of Microorganisms (GCM) 10K type strain sequencing project: providing services to taxonomists for standard genome sequencing and annotation.</title>
        <authorList>
            <consortium name="The Broad Institute Genomics Platform"/>
            <consortium name="The Broad Institute Genome Sequencing Center for Infectious Disease"/>
            <person name="Wu L."/>
            <person name="Ma J."/>
        </authorList>
    </citation>
    <scope>NUCLEOTIDE SEQUENCE [LARGE SCALE GENOMIC DNA]</scope>
    <source>
        <strain evidence="2">KCTC 12848</strain>
    </source>
</reference>
<organism evidence="1 2">
    <name type="scientific">Saccharothrix xinjiangensis</name>
    <dbReference type="NCBI Taxonomy" id="204798"/>
    <lineage>
        <taxon>Bacteria</taxon>
        <taxon>Bacillati</taxon>
        <taxon>Actinomycetota</taxon>
        <taxon>Actinomycetes</taxon>
        <taxon>Pseudonocardiales</taxon>
        <taxon>Pseudonocardiaceae</taxon>
        <taxon>Saccharothrix</taxon>
    </lineage>
</organism>
<name>A0ABV9Y9I2_9PSEU</name>
<keyword evidence="2" id="KW-1185">Reference proteome</keyword>
<evidence type="ECO:0000313" key="1">
    <source>
        <dbReference type="EMBL" id="MFC5058626.1"/>
    </source>
</evidence>
<evidence type="ECO:0008006" key="3">
    <source>
        <dbReference type="Google" id="ProtNLM"/>
    </source>
</evidence>
<gene>
    <name evidence="1" type="ORF">ACFPFM_33365</name>
</gene>
<proteinExistence type="predicted"/>
<dbReference type="RefSeq" id="WP_344038838.1">
    <property type="nucleotide sequence ID" value="NZ_BAAAKE010000013.1"/>
</dbReference>
<protein>
    <recommendedName>
        <fullName evidence="3">NTF2-like N-terminal transpeptidase domain-containing protein</fullName>
    </recommendedName>
</protein>